<reference evidence="1 2" key="1">
    <citation type="submission" date="2017-11" db="EMBL/GenBank/DDBJ databases">
        <title>Isolation and Characterization of Methanogenic Archaea from Saline Meromictic Lake at Siberia.</title>
        <authorList>
            <person name="Shen Y."/>
            <person name="Huang H.-H."/>
            <person name="Lai M.-C."/>
            <person name="Chen S.-C."/>
        </authorList>
    </citation>
    <scope>NUCLEOTIDE SEQUENCE [LARGE SCALE GENOMIC DNA]</scope>
    <source>
        <strain evidence="1 2">SY-01</strain>
    </source>
</reference>
<name>A0A4E0Q4C4_9EURY</name>
<accession>A0A4E0Q4C4</accession>
<gene>
    <name evidence="1" type="ORF">CUN85_09335</name>
</gene>
<sequence length="79" mass="8856">MNSLIFDTSCEKCPNMSSGQCPNMEQICAFFPDDSDQATNHAHENSIKLFFKCKEFPCKQIKLGPASCSYCQYLAGKAY</sequence>
<protein>
    <submittedName>
        <fullName evidence="1">Uncharacterized protein</fullName>
    </submittedName>
</protein>
<evidence type="ECO:0000313" key="1">
    <source>
        <dbReference type="EMBL" id="TGC08507.1"/>
    </source>
</evidence>
<comment type="caution">
    <text evidence="1">The sequence shown here is derived from an EMBL/GenBank/DDBJ whole genome shotgun (WGS) entry which is preliminary data.</text>
</comment>
<evidence type="ECO:0000313" key="2">
    <source>
        <dbReference type="Proteomes" id="UP000297295"/>
    </source>
</evidence>
<proteinExistence type="predicted"/>
<dbReference type="EMBL" id="PGGK01000009">
    <property type="protein sequence ID" value="TGC08507.1"/>
    <property type="molecule type" value="Genomic_DNA"/>
</dbReference>
<dbReference type="AlphaFoldDB" id="A0A4E0Q4C4"/>
<organism evidence="1 2">
    <name type="scientific">Methanolobus halotolerans</name>
    <dbReference type="NCBI Taxonomy" id="2052935"/>
    <lineage>
        <taxon>Archaea</taxon>
        <taxon>Methanobacteriati</taxon>
        <taxon>Methanobacteriota</taxon>
        <taxon>Stenosarchaea group</taxon>
        <taxon>Methanomicrobia</taxon>
        <taxon>Methanosarcinales</taxon>
        <taxon>Methanosarcinaceae</taxon>
        <taxon>Methanolobus</taxon>
    </lineage>
</organism>
<keyword evidence="2" id="KW-1185">Reference proteome</keyword>
<dbReference type="Proteomes" id="UP000297295">
    <property type="component" value="Unassembled WGS sequence"/>
</dbReference>